<dbReference type="Gene3D" id="2.40.50.100">
    <property type="match status" value="1"/>
</dbReference>
<keyword evidence="2" id="KW-0812">Transmembrane</keyword>
<reference evidence="4 5" key="1">
    <citation type="submission" date="2014-11" db="EMBL/GenBank/DDBJ databases">
        <authorList>
            <person name="Zhu J."/>
            <person name="Qi W."/>
            <person name="Song R."/>
        </authorList>
    </citation>
    <scope>NUCLEOTIDE SEQUENCE [LARGE SCALE GENOMIC DNA]</scope>
</reference>
<dbReference type="GO" id="GO:0005829">
    <property type="term" value="C:cytosol"/>
    <property type="evidence" value="ECO:0007669"/>
    <property type="project" value="TreeGrafter"/>
</dbReference>
<sequence>MAWRLVVAAVLASLGWVCGSAGGSAFVPSWSLRQPMRSLRQSRPVHTEQYLFGGAGTPAPPPTPAGGAGGGLMQNFEAIKKTQELFQKMKDLNEEMLKTEIEGRSDDVDKEVKIVYNGNGTPLRAEVSEGAASLDKDQLEEALTTALKDGFQKAGETRLQRIAKLYEEMGLPAEAMQKMMDGILKARVRTAAVRKTSTRVDVARSEPEPVFVEAYVLEPHKLAFLSEAGKPLPDPENDSDLVQTPTVDKGPVTRFPAAECSLELPFKRKEDMILLRVVDSSLTDYPARLAEAVLSLSSRRQPTSEPLRIPLSLNAAILPTATMQLNYHVEDDESGGRTATIQIQSAQNIPVTANKAMNVYVEAYLTEQLSGSQAQPFPQEEEAQVQKRVVADLFGRVKKAFFGMFSRETGPQAPPGPPLDRHVPSYAITAAADVVEVSPVDELSFQFTQTDIGKNVIKVSGPRDFGALVLRVGWLPKDGRRSEGSLLGEVALPIKDALSKPEFRNAQGYRLKKYGRATQKPMFVQFFGETSYVYPPEVQEALDGAGDDAKEILIVLAEEASRRSGTYFEETRAEPKPAEREQVLVMERQQGRSVRKDALAQAIQGVMLSEHAEPGEVEPLPEARDQMMQDIIRQIREEEEELSTESISFTLDKALVMLLDEEESMKQDAALEALFLDAKTSREGVRGVFVAIDVTDFGLVLRRGSNQVQIDCVRICGVEWADEPIGEGEESAESRKSQRWYGRLARGFETEHLSGESEAAVNLVVRVDISLTVHSSTKLLKEAIEQRAAQMEAPDLEDRLNEVQVHLFLPREVAERFTETIRRGRRAWQIRLWHVGEEESRHEEAEGDETRQAQAAVDEAAVELEEIEEEEEPSHISVAAESAIHGPSETSKAEAVTFENEIYSFSSLGASFTASVIDVDSSGLTVLKRAQVDEEMGTTDEGGPASIGILFDGLVQAQLLSFTSDEHFQETLVQEKVPISIARTLQPPSPYLLTLARCATATEPSVYIIVSTSTAAVAEEILQTIEAFRRSHFQARQKPESAPPAPLEQPAPVAPDSAAEKKFERQDTSALPQEEQQILRQVEFLSWPNTKVASSVFMRNHPLAKVLQPNAMLTSMQRFLLLACATLGTAFVGALFFTSTATALQCVPVAASNVTDSIAANDTDVPSPAPSLPKASFSIPTDLLYTTDDQWIKVFGDLESDPEVSATVGLTDYRQSVLGDVIFVGQPVVGIEFKPGGLASEIETMTRLIQLKAPIGGTVSETNRRLDDAAYMINDSPYTEGWLYNVSVWSLSERQRLRSSFMNAISYNASLQQKILEQPAEEEEEAAVPCVYEDPNEATFQINWRQVWVAIFSIVFSVPVPMLLKQLFAMRVVHQPMHLQDKKKLIRQWRRKEKVGVVLGFCYLFWCLFFLLMFCVTTSKLQDVYDYIITTTLSFAQKMIVRPFFFVLGFFGLIKISTIVDHFDGLLSACPSFLDWTFLFANSPEELIESSKALGRRLDVDELSEIGGIQDLDMFT</sequence>
<feature type="transmembrane region" description="Helical" evidence="2">
    <location>
        <begin position="1119"/>
        <end position="1137"/>
    </location>
</feature>
<proteinExistence type="predicted"/>
<dbReference type="Gene3D" id="3.30.1310.10">
    <property type="entry name" value="Nucleoid-associated protein YbaB-like domain"/>
    <property type="match status" value="1"/>
</dbReference>
<dbReference type="SUPFAM" id="SSF82607">
    <property type="entry name" value="YbaB-like"/>
    <property type="match status" value="1"/>
</dbReference>
<keyword evidence="2" id="KW-1133">Transmembrane helix</keyword>
<dbReference type="GO" id="GO:0019464">
    <property type="term" value="P:glycine decarboxylation via glycine cleavage system"/>
    <property type="evidence" value="ECO:0007669"/>
    <property type="project" value="InterPro"/>
</dbReference>
<keyword evidence="2" id="KW-0472">Membrane</keyword>
<feature type="region of interest" description="Disordered" evidence="1">
    <location>
        <begin position="50"/>
        <end position="71"/>
    </location>
</feature>
<dbReference type="OrthoDB" id="10264154at2759"/>
<dbReference type="GO" id="GO:0003677">
    <property type="term" value="F:DNA binding"/>
    <property type="evidence" value="ECO:0007669"/>
    <property type="project" value="InterPro"/>
</dbReference>
<dbReference type="STRING" id="1169540.A0A0G4EGC2"/>
<dbReference type="InterPro" id="IPR002930">
    <property type="entry name" value="GCV_H"/>
</dbReference>
<feature type="region of interest" description="Disordered" evidence="1">
    <location>
        <begin position="1033"/>
        <end position="1072"/>
    </location>
</feature>
<organism evidence="4 5">
    <name type="scientific">Vitrella brassicaformis (strain CCMP3155)</name>
    <dbReference type="NCBI Taxonomy" id="1169540"/>
    <lineage>
        <taxon>Eukaryota</taxon>
        <taxon>Sar</taxon>
        <taxon>Alveolata</taxon>
        <taxon>Colpodellida</taxon>
        <taxon>Vitrellaceae</taxon>
        <taxon>Vitrella</taxon>
    </lineage>
</organism>
<dbReference type="VEuPathDB" id="CryptoDB:Vbra_11604"/>
<dbReference type="InterPro" id="IPR036894">
    <property type="entry name" value="YbaB-like_sf"/>
</dbReference>
<accession>A0A0G4EGC2</accession>
<dbReference type="Pfam" id="PF01597">
    <property type="entry name" value="GCV_H"/>
    <property type="match status" value="1"/>
</dbReference>
<dbReference type="PANTHER" id="PTHR11715:SF3">
    <property type="entry name" value="GLYCINE CLEAVAGE SYSTEM H PROTEIN-RELATED"/>
    <property type="match status" value="1"/>
</dbReference>
<dbReference type="InterPro" id="IPR011053">
    <property type="entry name" value="Single_hybrid_motif"/>
</dbReference>
<dbReference type="Proteomes" id="UP000041254">
    <property type="component" value="Unassembled WGS sequence"/>
</dbReference>
<dbReference type="Pfam" id="PF02575">
    <property type="entry name" value="YbaB_DNA_bd"/>
    <property type="match status" value="1"/>
</dbReference>
<evidence type="ECO:0000313" key="5">
    <source>
        <dbReference type="Proteomes" id="UP000041254"/>
    </source>
</evidence>
<gene>
    <name evidence="4" type="ORF">Vbra_11604</name>
</gene>
<keyword evidence="5" id="KW-1185">Reference proteome</keyword>
<dbReference type="GO" id="GO:0005960">
    <property type="term" value="C:glycine cleavage complex"/>
    <property type="evidence" value="ECO:0007669"/>
    <property type="project" value="InterPro"/>
</dbReference>
<evidence type="ECO:0000256" key="1">
    <source>
        <dbReference type="SAM" id="MobiDB-lite"/>
    </source>
</evidence>
<evidence type="ECO:0000256" key="2">
    <source>
        <dbReference type="SAM" id="Phobius"/>
    </source>
</evidence>
<dbReference type="EMBL" id="CDMY01000220">
    <property type="protein sequence ID" value="CEL94513.1"/>
    <property type="molecule type" value="Genomic_DNA"/>
</dbReference>
<evidence type="ECO:0008006" key="6">
    <source>
        <dbReference type="Google" id="ProtNLM"/>
    </source>
</evidence>
<keyword evidence="3" id="KW-0732">Signal</keyword>
<feature type="compositionally biased region" description="Basic and acidic residues" evidence="1">
    <location>
        <begin position="1058"/>
        <end position="1067"/>
    </location>
</feature>
<dbReference type="InterPro" id="IPR004401">
    <property type="entry name" value="YbaB/EbfC"/>
</dbReference>
<feature type="chain" id="PRO_5005187589" description="Lipoyl-binding domain-containing protein" evidence="3">
    <location>
        <begin position="20"/>
        <end position="1516"/>
    </location>
</feature>
<evidence type="ECO:0000313" key="4">
    <source>
        <dbReference type="EMBL" id="CEL94513.1"/>
    </source>
</evidence>
<feature type="signal peptide" evidence="3">
    <location>
        <begin position="1"/>
        <end position="19"/>
    </location>
</feature>
<dbReference type="CDD" id="cd06848">
    <property type="entry name" value="GCS_H"/>
    <property type="match status" value="1"/>
</dbReference>
<feature type="compositionally biased region" description="Pro residues" evidence="1">
    <location>
        <begin position="1041"/>
        <end position="1053"/>
    </location>
</feature>
<dbReference type="GO" id="GO:0009249">
    <property type="term" value="P:protein lipoylation"/>
    <property type="evidence" value="ECO:0007669"/>
    <property type="project" value="TreeGrafter"/>
</dbReference>
<dbReference type="PANTHER" id="PTHR11715">
    <property type="entry name" value="GLYCINE CLEAVAGE SYSTEM H PROTEIN"/>
    <property type="match status" value="1"/>
</dbReference>
<evidence type="ECO:0000256" key="3">
    <source>
        <dbReference type="SAM" id="SignalP"/>
    </source>
</evidence>
<dbReference type="SUPFAM" id="SSF51230">
    <property type="entry name" value="Single hybrid motif"/>
    <property type="match status" value="1"/>
</dbReference>
<feature type="transmembrane region" description="Helical" evidence="2">
    <location>
        <begin position="1395"/>
        <end position="1419"/>
    </location>
</feature>
<dbReference type="InParanoid" id="A0A0G4EGC2"/>
<dbReference type="InterPro" id="IPR033753">
    <property type="entry name" value="GCV_H/Fam206"/>
</dbReference>
<feature type="transmembrane region" description="Helical" evidence="2">
    <location>
        <begin position="1347"/>
        <end position="1374"/>
    </location>
</feature>
<protein>
    <recommendedName>
        <fullName evidence="6">Lipoyl-binding domain-containing protein</fullName>
    </recommendedName>
</protein>
<feature type="transmembrane region" description="Helical" evidence="2">
    <location>
        <begin position="1439"/>
        <end position="1456"/>
    </location>
</feature>
<name>A0A0G4EGC2_VITBC</name>